<dbReference type="SUPFAM" id="SSF53850">
    <property type="entry name" value="Periplasmic binding protein-like II"/>
    <property type="match status" value="1"/>
</dbReference>
<keyword evidence="2" id="KW-1185">Reference proteome</keyword>
<proteinExistence type="predicted"/>
<dbReference type="EMBL" id="JACXYY010000005">
    <property type="protein sequence ID" value="MBD3915577.1"/>
    <property type="molecule type" value="Genomic_DNA"/>
</dbReference>
<evidence type="ECO:0000313" key="2">
    <source>
        <dbReference type="Proteomes" id="UP000649289"/>
    </source>
</evidence>
<dbReference type="RefSeq" id="WP_191199908.1">
    <property type="nucleotide sequence ID" value="NZ_BAAAPA010000007.1"/>
</dbReference>
<organism evidence="1 2">
    <name type="scientific">Nocardioides hwasunensis</name>
    <dbReference type="NCBI Taxonomy" id="397258"/>
    <lineage>
        <taxon>Bacteria</taxon>
        <taxon>Bacillati</taxon>
        <taxon>Actinomycetota</taxon>
        <taxon>Actinomycetes</taxon>
        <taxon>Propionibacteriales</taxon>
        <taxon>Nocardioidaceae</taxon>
        <taxon>Nocardioides</taxon>
    </lineage>
</organism>
<gene>
    <name evidence="1" type="ORF">IEZ25_13220</name>
</gene>
<name>A0ABR8MLC1_9ACTN</name>
<accession>A0ABR8MLC1</accession>
<evidence type="ECO:0000313" key="1">
    <source>
        <dbReference type="EMBL" id="MBD3915577.1"/>
    </source>
</evidence>
<dbReference type="Proteomes" id="UP000649289">
    <property type="component" value="Unassembled WGS sequence"/>
</dbReference>
<dbReference type="Gene3D" id="3.40.190.10">
    <property type="entry name" value="Periplasmic binding protein-like II"/>
    <property type="match status" value="2"/>
</dbReference>
<protein>
    <submittedName>
        <fullName evidence="1">Carbohydrate ABC transporter substrate-binding protein</fullName>
    </submittedName>
</protein>
<reference evidence="1 2" key="1">
    <citation type="submission" date="2020-09" db="EMBL/GenBank/DDBJ databases">
        <title>novel species in genus Nocardioides.</title>
        <authorList>
            <person name="Zhang G."/>
        </authorList>
    </citation>
    <scope>NUCLEOTIDE SEQUENCE [LARGE SCALE GENOMIC DNA]</scope>
    <source>
        <strain evidence="1 2">19197</strain>
    </source>
</reference>
<comment type="caution">
    <text evidence="1">The sequence shown here is derived from an EMBL/GenBank/DDBJ whole genome shotgun (WGS) entry which is preliminary data.</text>
</comment>
<sequence length="378" mass="40860">MTGSYRGLTWDHPRGTVALRAAVDEPAAPVVDLIWDAQPLEGFESASVAENAAAYDLLVLDHPHLGEALRTEALRPLDELFTAAEVEGWRARAVGPSFASYELDGRAWALPLDAATQVSALADPGIEAPTTWAEALELASDVDTVLPLTGPHLFLTLCSIAVGEGVEPGAGPTFLPEPAVADAMAVLERFVPGAHATETHNPITVLEDMARQGGPVYCPHVYGYVTYSRPAIGRRPVRFVDAPAGTSGRRGSVLGGTGIAVSRRCEPDAALLDHLRWLMDDRTQRTFIPRRDGQPSVVAAWEDDEVDAAALGFYSRTRRTVEDAWVRPRHDGAIAFQSAAADRVRAALLGHSDPARLSRELDELHHRHRPDPAIQERP</sequence>